<evidence type="ECO:0000313" key="4">
    <source>
        <dbReference type="Proteomes" id="UP000589626"/>
    </source>
</evidence>
<dbReference type="SUPFAM" id="SSF56317">
    <property type="entry name" value="Carbon-nitrogen hydrolase"/>
    <property type="match status" value="2"/>
</dbReference>
<dbReference type="AlphaFoldDB" id="A0A7W4VXJ4"/>
<dbReference type="EMBL" id="JACHWR010000002">
    <property type="protein sequence ID" value="MBB3043611.1"/>
    <property type="molecule type" value="Genomic_DNA"/>
</dbReference>
<dbReference type="InterPro" id="IPR036526">
    <property type="entry name" value="C-N_Hydrolase_sf"/>
</dbReference>
<dbReference type="InterPro" id="IPR050345">
    <property type="entry name" value="Aliph_Amidase/BUP"/>
</dbReference>
<comment type="caution">
    <text evidence="3">The sequence shown here is derived from an EMBL/GenBank/DDBJ whole genome shotgun (WGS) entry which is preliminary data.</text>
</comment>
<organism evidence="3 4">
    <name type="scientific">Nocardioides soli</name>
    <dbReference type="NCBI Taxonomy" id="1036020"/>
    <lineage>
        <taxon>Bacteria</taxon>
        <taxon>Bacillati</taxon>
        <taxon>Actinomycetota</taxon>
        <taxon>Actinomycetes</taxon>
        <taxon>Propionibacteriales</taxon>
        <taxon>Nocardioidaceae</taxon>
        <taxon>Nocardioides</taxon>
    </lineage>
</organism>
<sequence>MPIVRVAAAQFAVTEDVAANLATCLRMSDRAADEGARVVVLPEFCNHVSWYDDRAHARRMALTLDGPFVAALGAKARERGIHLMANCTLAREDGRTTGSNLLFSPAGEILAVTDKQVLMGSERDHLDPAIAASPVVDVEFGRVGLYSCMDGVINETPRMLGVGGAQVLLNSLNSFALDEASLHVPVRAVENRVWVVAANKVGPLVPARSIDVVAERVGVPAGLLHGAGESQIVAPDGTVVAIAPRTGEAVVVADIDVAAADDKRRPDGTDVMAARRPELYGPIVAAPRGRQRPAGAEELAAAVVSPADGDDLSALVANALATGARLVVLPELAGLEPARIVAALAGSGAVVATSVADGDVHAGLVLSADGVVLRQPQLHACARHAWATAYGDGLAVADLPWGRLALVVGDDALYPETFRLAALQDVDVVAVPFTVQAATDLDPLLLERAAENRLNVAVASRRGAHGGGALFPLSTDFTLWAPGRGPFAGIISRPEPVRAAGAVETATLRPACATNRFVSKGTDVVDGRPWDLAAALVAMPSGA</sequence>
<protein>
    <submittedName>
        <fullName evidence="3">Putative amidohydrolase</fullName>
    </submittedName>
</protein>
<gene>
    <name evidence="3" type="ORF">FHU40_003429</name>
</gene>
<dbReference type="CDD" id="cd07197">
    <property type="entry name" value="nitrilase"/>
    <property type="match status" value="2"/>
</dbReference>
<dbReference type="InterPro" id="IPR003010">
    <property type="entry name" value="C-N_Hydrolase"/>
</dbReference>
<name>A0A7W4VXJ4_9ACTN</name>
<dbReference type="PANTHER" id="PTHR43674:SF2">
    <property type="entry name" value="BETA-UREIDOPROPIONASE"/>
    <property type="match status" value="1"/>
</dbReference>
<evidence type="ECO:0000256" key="1">
    <source>
        <dbReference type="ARBA" id="ARBA00022801"/>
    </source>
</evidence>
<evidence type="ECO:0000259" key="2">
    <source>
        <dbReference type="PROSITE" id="PS50263"/>
    </source>
</evidence>
<keyword evidence="4" id="KW-1185">Reference proteome</keyword>
<proteinExistence type="predicted"/>
<dbReference type="PANTHER" id="PTHR43674">
    <property type="entry name" value="NITRILASE C965.09-RELATED"/>
    <property type="match status" value="1"/>
</dbReference>
<feature type="domain" description="CN hydrolase" evidence="2">
    <location>
        <begin position="4"/>
        <end position="257"/>
    </location>
</feature>
<dbReference type="PROSITE" id="PS50263">
    <property type="entry name" value="CN_HYDROLASE"/>
    <property type="match status" value="1"/>
</dbReference>
<reference evidence="3 4" key="1">
    <citation type="submission" date="2020-08" db="EMBL/GenBank/DDBJ databases">
        <title>Sequencing the genomes of 1000 actinobacteria strains.</title>
        <authorList>
            <person name="Klenk H.-P."/>
        </authorList>
    </citation>
    <scope>NUCLEOTIDE SEQUENCE [LARGE SCALE GENOMIC DNA]</scope>
    <source>
        <strain evidence="3 4">DSM 105498</strain>
    </source>
</reference>
<dbReference type="Proteomes" id="UP000589626">
    <property type="component" value="Unassembled WGS sequence"/>
</dbReference>
<keyword evidence="1 3" id="KW-0378">Hydrolase</keyword>
<dbReference type="GO" id="GO:0016811">
    <property type="term" value="F:hydrolase activity, acting on carbon-nitrogen (but not peptide) bonds, in linear amides"/>
    <property type="evidence" value="ECO:0007669"/>
    <property type="project" value="TreeGrafter"/>
</dbReference>
<dbReference type="Gene3D" id="3.60.110.10">
    <property type="entry name" value="Carbon-nitrogen hydrolase"/>
    <property type="match status" value="2"/>
</dbReference>
<accession>A0A7W4VXJ4</accession>
<dbReference type="RefSeq" id="WP_183593409.1">
    <property type="nucleotide sequence ID" value="NZ_JACHWR010000002.1"/>
</dbReference>
<dbReference type="Pfam" id="PF00795">
    <property type="entry name" value="CN_hydrolase"/>
    <property type="match status" value="1"/>
</dbReference>
<evidence type="ECO:0000313" key="3">
    <source>
        <dbReference type="EMBL" id="MBB3043611.1"/>
    </source>
</evidence>